<dbReference type="InterPro" id="IPR030392">
    <property type="entry name" value="S74_ICA"/>
</dbReference>
<dbReference type="OrthoDB" id="94at10239"/>
<reference evidence="4 5" key="1">
    <citation type="journal article" date="2016" name="Virology">
        <title>The genomic content and context of auxiliary metabolic genes in marine cyanomyoviruses.</title>
        <authorList>
            <person name="Crummett L.T."/>
            <person name="Puxty R.J."/>
            <person name="Weihe C."/>
            <person name="Marston M.F."/>
            <person name="Martiny J.B."/>
        </authorList>
    </citation>
    <scope>NUCLEOTIDE SEQUENCE [LARGE SCALE GENOMIC DNA]</scope>
    <source>
        <strain evidence="4">0910CC49</strain>
    </source>
</reference>
<keyword evidence="2" id="KW-1227">Viral tail protein</keyword>
<dbReference type="GO" id="GO:0098015">
    <property type="term" value="C:virus tail"/>
    <property type="evidence" value="ECO:0007669"/>
    <property type="project" value="UniProtKB-KW"/>
</dbReference>
<dbReference type="EMBL" id="KU686212">
    <property type="protein sequence ID" value="AOV62176.1"/>
    <property type="molecule type" value="Genomic_DNA"/>
</dbReference>
<dbReference type="Pfam" id="PF13884">
    <property type="entry name" value="Peptidase_S74"/>
    <property type="match status" value="1"/>
</dbReference>
<keyword evidence="2" id="KW-0946">Virion</keyword>
<evidence type="ECO:0000256" key="1">
    <source>
        <dbReference type="ARBA" id="ARBA00004328"/>
    </source>
</evidence>
<keyword evidence="5" id="KW-1185">Reference proteome</keyword>
<gene>
    <name evidence="4" type="ORF">C490910_254</name>
</gene>
<accession>A0A1D8KU56</accession>
<protein>
    <recommendedName>
        <fullName evidence="3">Peptidase S74 domain-containing protein</fullName>
    </recommendedName>
</protein>
<dbReference type="GeneID" id="30308306"/>
<organism evidence="4 5">
    <name type="scientific">Synechococcus phage S-CAM7</name>
    <dbReference type="NCBI Taxonomy" id="1883368"/>
    <lineage>
        <taxon>Viruses</taxon>
        <taxon>Duplodnaviria</taxon>
        <taxon>Heunggongvirae</taxon>
        <taxon>Uroviricota</taxon>
        <taxon>Caudoviricetes</taxon>
        <taxon>Pantevenvirales</taxon>
        <taxon>Kyanoviridae</taxon>
        <taxon>Mazuvirus</taxon>
        <taxon>Mazuvirus scam7</taxon>
    </lineage>
</organism>
<name>A0A1D8KU56_9CAUD</name>
<evidence type="ECO:0000313" key="5">
    <source>
        <dbReference type="Proteomes" id="UP000203902"/>
    </source>
</evidence>
<dbReference type="PROSITE" id="PS51688">
    <property type="entry name" value="ICA"/>
    <property type="match status" value="1"/>
</dbReference>
<dbReference type="RefSeq" id="YP_009323185.1">
    <property type="nucleotide sequence ID" value="NC_031927.1"/>
</dbReference>
<dbReference type="Proteomes" id="UP000203902">
    <property type="component" value="Segment"/>
</dbReference>
<dbReference type="KEGG" id="vg:30308306"/>
<proteinExistence type="predicted"/>
<evidence type="ECO:0000313" key="4">
    <source>
        <dbReference type="EMBL" id="AOV62176.1"/>
    </source>
</evidence>
<sequence>MAYQIKGGVIINDDRALIGVSTAGINTALYVGDSVANLITLDGETGNIDVSGTSTLDGDVTLGGNLSFVGATAGESVNGITTDISVSASATDLVTAEGIRTYVVDQIAETGGTLNFGGDSGSGAVDLSSQTFSIEGTNLEIETSAVNQTLTIGLTNEVAIAGSMTANKYYGDGSELTGITGSNVNLDGTDQSFNSLVITETVGYGLTVDNDAQIKGNLVMVGQIHGPSEFVIDPEVIGNNTGTVIIRGDLVVEGTEFIINSDTLQIADKQIGLATNVTNAALLEDSGITIGEPGSAVEQSFLWDFSSQSFQSSAGLGVTDGGGFYAGDTEILSLETLGSTVVNSSLTSVGTLTDLTVTGDINANGNIVGDSATNISGINSVTATDFYGSGAGLTGINAGSVDLTGTDQNFRSLQLSGVGVALTVTNDAEIGNNLTVDGDITLGGDILPDSPGTGSVGKTTDRFLVVAATGGDFTQADIASVNVSGVSTLTGNVELGAQLTFTGSDADEFVSGITTSLDESAGANEIATAEGIKDYVDAQIGGGGSVQAATIAVADNQDNVEYSVPFASATAANASLYSDSTQLKYNPSTGLLVAQDFNSLSDIRFKDNVETIDGAVAKLQQLRGVEFDWKHSPGSSVGVIAQEVKEVYPQLVTEGEEKITVNYNGLVGLLIQAVKEQADEIAALKEKLG</sequence>
<evidence type="ECO:0000259" key="3">
    <source>
        <dbReference type="PROSITE" id="PS51688"/>
    </source>
</evidence>
<evidence type="ECO:0000256" key="2">
    <source>
        <dbReference type="ARBA" id="ARBA00022732"/>
    </source>
</evidence>
<feature type="domain" description="Peptidase S74" evidence="3">
    <location>
        <begin position="601"/>
        <end position="688"/>
    </location>
</feature>
<comment type="subcellular location">
    <subcellularLocation>
        <location evidence="1">Virion</location>
    </subcellularLocation>
</comment>